<comment type="caution">
    <text evidence="1">The sequence shown here is derived from an EMBL/GenBank/DDBJ whole genome shotgun (WGS) entry which is preliminary data.</text>
</comment>
<proteinExistence type="predicted"/>
<dbReference type="Proteomes" id="UP000823749">
    <property type="component" value="Chromosome 12"/>
</dbReference>
<evidence type="ECO:0000313" key="1">
    <source>
        <dbReference type="EMBL" id="KAG5523478.1"/>
    </source>
</evidence>
<dbReference type="PANTHER" id="PTHR33265">
    <property type="entry name" value="AVR9/CF-9 RAPIDLY ELICITED PROTEIN-RELATED"/>
    <property type="match status" value="1"/>
</dbReference>
<name>A0AAV6I477_9ERIC</name>
<evidence type="ECO:0000313" key="2">
    <source>
        <dbReference type="Proteomes" id="UP000823749"/>
    </source>
</evidence>
<dbReference type="EMBL" id="JACTNZ010000012">
    <property type="protein sequence ID" value="KAG5523478.1"/>
    <property type="molecule type" value="Genomic_DNA"/>
</dbReference>
<keyword evidence="2" id="KW-1185">Reference proteome</keyword>
<reference evidence="1" key="1">
    <citation type="submission" date="2020-08" db="EMBL/GenBank/DDBJ databases">
        <title>Plant Genome Project.</title>
        <authorList>
            <person name="Zhang R.-G."/>
        </authorList>
    </citation>
    <scope>NUCLEOTIDE SEQUENCE</scope>
    <source>
        <strain evidence="1">WSP0</strain>
        <tissue evidence="1">Leaf</tissue>
    </source>
</reference>
<organism evidence="1 2">
    <name type="scientific">Rhododendron griersonianum</name>
    <dbReference type="NCBI Taxonomy" id="479676"/>
    <lineage>
        <taxon>Eukaryota</taxon>
        <taxon>Viridiplantae</taxon>
        <taxon>Streptophyta</taxon>
        <taxon>Embryophyta</taxon>
        <taxon>Tracheophyta</taxon>
        <taxon>Spermatophyta</taxon>
        <taxon>Magnoliopsida</taxon>
        <taxon>eudicotyledons</taxon>
        <taxon>Gunneridae</taxon>
        <taxon>Pentapetalae</taxon>
        <taxon>asterids</taxon>
        <taxon>Ericales</taxon>
        <taxon>Ericaceae</taxon>
        <taxon>Ericoideae</taxon>
        <taxon>Rhodoreae</taxon>
        <taxon>Rhododendron</taxon>
    </lineage>
</organism>
<gene>
    <name evidence="1" type="ORF">RHGRI_035325</name>
</gene>
<accession>A0AAV6I477</accession>
<dbReference type="AlphaFoldDB" id="A0AAV6I477"/>
<sequence length="190" mass="21316">MEQTNVQVVAKKLWNLVRVMYCMLRKGISKGKLIINLNTMLKRGKIAGKAAILNLMLHHHHHHSTAASDRLSQHDGHLSFPAPRDEYEFSCSDSPAVSFPFHLGKRNKRRSGACDDHAPEVEDDVVTATSGVKKVLEMPRFGVVRQLRITDSPSPLPEVGGADGHVDEAAEDFIVRFYNDLRKQNEKALR</sequence>
<evidence type="ECO:0008006" key="3">
    <source>
        <dbReference type="Google" id="ProtNLM"/>
    </source>
</evidence>
<protein>
    <recommendedName>
        <fullName evidence="3">Avr9/Cf-9 rapidly elicited protein 146</fullName>
    </recommendedName>
</protein>
<dbReference type="PANTHER" id="PTHR33265:SF8">
    <property type="entry name" value="AVR9_CF-9 RAPIDLY ELICITED PROTEIN 146"/>
    <property type="match status" value="1"/>
</dbReference>